<keyword evidence="4 6" id="KW-0472">Membrane</keyword>
<sequence>MTRSPDGGDAGRTRVARSPRLFGVLLICFLTVIFDGYDIIVYGSVLPGLLHEPGWHLGTAEAGAIGSYALVGMLFGALVSGPLADRIGRRRLILAAVTWFTVFTVLTAFAPSVTVFGLLRLLTGLGLGGVLPSAVAFTVEFAPPGRRQMFNGLMSIGFPLGGILAAVLGLVLLAPFGWRSMFLAGAAPAVLILPFAFAFLPESPAYLYAHGRIDEAKRTARRFGLVLADTETDSGREATGLRSVLSRRHFRATVVFGLASLCALLLTYGLNTWLPQIMQQSGYALGSSLRFLLALNLGSIVLSTIAAIAADRFGPKIAVLAAFVAAGLSLLLLGLRVAPGLLVLAVAVAGLGGTGTQALIHGYVAAHYSPGARGSALGVVLATGRIGAILGPIVGGLILASGAALGWNFVVFALPALLGAGLIACGPRTAGRPRPPAPGPAAEPPREAASPHSGNG</sequence>
<organism evidence="8 9">
    <name type="scientific">Amycolatopsis ultiminotia</name>
    <dbReference type="NCBI Taxonomy" id="543629"/>
    <lineage>
        <taxon>Bacteria</taxon>
        <taxon>Bacillati</taxon>
        <taxon>Actinomycetota</taxon>
        <taxon>Actinomycetes</taxon>
        <taxon>Pseudonocardiales</taxon>
        <taxon>Pseudonocardiaceae</taxon>
        <taxon>Amycolatopsis</taxon>
    </lineage>
</organism>
<feature type="transmembrane region" description="Helical" evidence="6">
    <location>
        <begin position="180"/>
        <end position="200"/>
    </location>
</feature>
<feature type="transmembrane region" description="Helical" evidence="6">
    <location>
        <begin position="92"/>
        <end position="112"/>
    </location>
</feature>
<dbReference type="InterPro" id="IPR036259">
    <property type="entry name" value="MFS_trans_sf"/>
</dbReference>
<comment type="subcellular location">
    <subcellularLocation>
        <location evidence="1">Cell membrane</location>
        <topology evidence="1">Multi-pass membrane protein</topology>
    </subcellularLocation>
</comment>
<dbReference type="PANTHER" id="PTHR23508">
    <property type="entry name" value="CARBOXYLIC ACID TRANSPORTER PROTEIN HOMOLOG"/>
    <property type="match status" value="1"/>
</dbReference>
<protein>
    <submittedName>
        <fullName evidence="8">Aromatic acid/H+ symport family MFS transporter</fullName>
    </submittedName>
</protein>
<evidence type="ECO:0000256" key="6">
    <source>
        <dbReference type="SAM" id="Phobius"/>
    </source>
</evidence>
<dbReference type="EMBL" id="BAAAZN010000006">
    <property type="protein sequence ID" value="GAA3546975.1"/>
    <property type="molecule type" value="Genomic_DNA"/>
</dbReference>
<comment type="caution">
    <text evidence="8">The sequence shown here is derived from an EMBL/GenBank/DDBJ whole genome shotgun (WGS) entry which is preliminary data.</text>
</comment>
<dbReference type="InterPro" id="IPR020846">
    <property type="entry name" value="MFS_dom"/>
</dbReference>
<feature type="compositionally biased region" description="Pro residues" evidence="5">
    <location>
        <begin position="433"/>
        <end position="443"/>
    </location>
</feature>
<feature type="transmembrane region" description="Helical" evidence="6">
    <location>
        <begin position="62"/>
        <end position="80"/>
    </location>
</feature>
<feature type="transmembrane region" description="Helical" evidence="6">
    <location>
        <begin position="21"/>
        <end position="42"/>
    </location>
</feature>
<keyword evidence="9" id="KW-1185">Reference proteome</keyword>
<evidence type="ECO:0000256" key="4">
    <source>
        <dbReference type="ARBA" id="ARBA00023136"/>
    </source>
</evidence>
<feature type="transmembrane region" description="Helical" evidence="6">
    <location>
        <begin position="341"/>
        <end position="364"/>
    </location>
</feature>
<dbReference type="InterPro" id="IPR005829">
    <property type="entry name" value="Sugar_transporter_CS"/>
</dbReference>
<feature type="region of interest" description="Disordered" evidence="5">
    <location>
        <begin position="430"/>
        <end position="456"/>
    </location>
</feature>
<gene>
    <name evidence="8" type="ORF">GCM10022222_33250</name>
</gene>
<feature type="transmembrane region" description="Helical" evidence="6">
    <location>
        <begin position="291"/>
        <end position="310"/>
    </location>
</feature>
<evidence type="ECO:0000256" key="2">
    <source>
        <dbReference type="ARBA" id="ARBA00022692"/>
    </source>
</evidence>
<name>A0ABP6W5W7_9PSEU</name>
<dbReference type="Gene3D" id="1.20.1250.20">
    <property type="entry name" value="MFS general substrate transporter like domains"/>
    <property type="match status" value="2"/>
</dbReference>
<feature type="transmembrane region" description="Helical" evidence="6">
    <location>
        <begin position="317"/>
        <end position="335"/>
    </location>
</feature>
<keyword evidence="2 6" id="KW-0812">Transmembrane</keyword>
<dbReference type="PROSITE" id="PS00217">
    <property type="entry name" value="SUGAR_TRANSPORT_2"/>
    <property type="match status" value="1"/>
</dbReference>
<evidence type="ECO:0000256" key="5">
    <source>
        <dbReference type="SAM" id="MobiDB-lite"/>
    </source>
</evidence>
<evidence type="ECO:0000259" key="7">
    <source>
        <dbReference type="PROSITE" id="PS50850"/>
    </source>
</evidence>
<evidence type="ECO:0000313" key="9">
    <source>
        <dbReference type="Proteomes" id="UP001500689"/>
    </source>
</evidence>
<evidence type="ECO:0000256" key="1">
    <source>
        <dbReference type="ARBA" id="ARBA00004651"/>
    </source>
</evidence>
<dbReference type="Proteomes" id="UP001500689">
    <property type="component" value="Unassembled WGS sequence"/>
</dbReference>
<feature type="transmembrane region" description="Helical" evidence="6">
    <location>
        <begin position="118"/>
        <end position="141"/>
    </location>
</feature>
<keyword evidence="3 6" id="KW-1133">Transmembrane helix</keyword>
<dbReference type="PANTHER" id="PTHR23508:SF10">
    <property type="entry name" value="CARBOXYLIC ACID TRANSPORTER PROTEIN HOMOLOG"/>
    <property type="match status" value="1"/>
</dbReference>
<dbReference type="RefSeq" id="WP_344860632.1">
    <property type="nucleotide sequence ID" value="NZ_BAAAZN010000006.1"/>
</dbReference>
<feature type="transmembrane region" description="Helical" evidence="6">
    <location>
        <begin position="405"/>
        <end position="425"/>
    </location>
</feature>
<proteinExistence type="predicted"/>
<reference evidence="9" key="1">
    <citation type="journal article" date="2019" name="Int. J. Syst. Evol. Microbiol.">
        <title>The Global Catalogue of Microorganisms (GCM) 10K type strain sequencing project: providing services to taxonomists for standard genome sequencing and annotation.</title>
        <authorList>
            <consortium name="The Broad Institute Genomics Platform"/>
            <consortium name="The Broad Institute Genome Sequencing Center for Infectious Disease"/>
            <person name="Wu L."/>
            <person name="Ma J."/>
        </authorList>
    </citation>
    <scope>NUCLEOTIDE SEQUENCE [LARGE SCALE GENOMIC DNA]</scope>
    <source>
        <strain evidence="9">JCM 16898</strain>
    </source>
</reference>
<feature type="transmembrane region" description="Helical" evidence="6">
    <location>
        <begin position="252"/>
        <end position="271"/>
    </location>
</feature>
<feature type="transmembrane region" description="Helical" evidence="6">
    <location>
        <begin position="376"/>
        <end position="399"/>
    </location>
</feature>
<dbReference type="InterPro" id="IPR011701">
    <property type="entry name" value="MFS"/>
</dbReference>
<accession>A0ABP6W5W7</accession>
<dbReference type="Pfam" id="PF07690">
    <property type="entry name" value="MFS_1"/>
    <property type="match status" value="1"/>
</dbReference>
<feature type="domain" description="Major facilitator superfamily (MFS) profile" evidence="7">
    <location>
        <begin position="24"/>
        <end position="431"/>
    </location>
</feature>
<evidence type="ECO:0000313" key="8">
    <source>
        <dbReference type="EMBL" id="GAA3546975.1"/>
    </source>
</evidence>
<dbReference type="PROSITE" id="PS50850">
    <property type="entry name" value="MFS"/>
    <property type="match status" value="1"/>
</dbReference>
<feature type="transmembrane region" description="Helical" evidence="6">
    <location>
        <begin position="153"/>
        <end position="174"/>
    </location>
</feature>
<dbReference type="SUPFAM" id="SSF103473">
    <property type="entry name" value="MFS general substrate transporter"/>
    <property type="match status" value="1"/>
</dbReference>
<evidence type="ECO:0000256" key="3">
    <source>
        <dbReference type="ARBA" id="ARBA00022989"/>
    </source>
</evidence>
<dbReference type="PROSITE" id="PS00216">
    <property type="entry name" value="SUGAR_TRANSPORT_1"/>
    <property type="match status" value="1"/>
</dbReference>